<evidence type="ECO:0000256" key="1">
    <source>
        <dbReference type="ARBA" id="ARBA00022839"/>
    </source>
</evidence>
<proteinExistence type="predicted"/>
<evidence type="ECO:0000313" key="3">
    <source>
        <dbReference type="EMBL" id="TCW03103.1"/>
    </source>
</evidence>
<dbReference type="GeneID" id="98914227"/>
<evidence type="ECO:0000313" key="4">
    <source>
        <dbReference type="Proteomes" id="UP000295515"/>
    </source>
</evidence>
<dbReference type="InterPro" id="IPR013520">
    <property type="entry name" value="Ribonucl_H"/>
</dbReference>
<accession>A0A4R3Z8Y8</accession>
<dbReference type="Proteomes" id="UP000295515">
    <property type="component" value="Unassembled WGS sequence"/>
</dbReference>
<organism evidence="3 4">
    <name type="scientific">Longibaculum muris</name>
    <dbReference type="NCBI Taxonomy" id="1796628"/>
    <lineage>
        <taxon>Bacteria</taxon>
        <taxon>Bacillati</taxon>
        <taxon>Bacillota</taxon>
        <taxon>Erysipelotrichia</taxon>
        <taxon>Erysipelotrichales</taxon>
        <taxon>Coprobacillaceae</taxon>
        <taxon>Longibaculum</taxon>
    </lineage>
</organism>
<dbReference type="SMART" id="SM00479">
    <property type="entry name" value="EXOIII"/>
    <property type="match status" value="1"/>
</dbReference>
<evidence type="ECO:0000259" key="2">
    <source>
        <dbReference type="SMART" id="SM00479"/>
    </source>
</evidence>
<dbReference type="GO" id="GO:0005829">
    <property type="term" value="C:cytosol"/>
    <property type="evidence" value="ECO:0007669"/>
    <property type="project" value="TreeGrafter"/>
</dbReference>
<dbReference type="GO" id="GO:0003677">
    <property type="term" value="F:DNA binding"/>
    <property type="evidence" value="ECO:0007669"/>
    <property type="project" value="InterPro"/>
</dbReference>
<dbReference type="SUPFAM" id="SSF53098">
    <property type="entry name" value="Ribonuclease H-like"/>
    <property type="match status" value="1"/>
</dbReference>
<dbReference type="Gene3D" id="3.30.420.10">
    <property type="entry name" value="Ribonuclease H-like superfamily/Ribonuclease H"/>
    <property type="match status" value="1"/>
</dbReference>
<dbReference type="GO" id="GO:0003887">
    <property type="term" value="F:DNA-directed DNA polymerase activity"/>
    <property type="evidence" value="ECO:0007669"/>
    <property type="project" value="InterPro"/>
</dbReference>
<dbReference type="InterPro" id="IPR006054">
    <property type="entry name" value="DnaQ"/>
</dbReference>
<dbReference type="Pfam" id="PF00929">
    <property type="entry name" value="RNase_T"/>
    <property type="match status" value="1"/>
</dbReference>
<dbReference type="FunFam" id="3.30.420.10:FF:000045">
    <property type="entry name" value="3'-5' exonuclease DinG"/>
    <property type="match status" value="1"/>
</dbReference>
<dbReference type="GO" id="GO:0045004">
    <property type="term" value="P:DNA replication proofreading"/>
    <property type="evidence" value="ECO:0007669"/>
    <property type="project" value="TreeGrafter"/>
</dbReference>
<dbReference type="InterPro" id="IPR036397">
    <property type="entry name" value="RNaseH_sf"/>
</dbReference>
<dbReference type="RefSeq" id="WP_066444729.1">
    <property type="nucleotide sequence ID" value="NZ_JANKBF010000002.1"/>
</dbReference>
<gene>
    <name evidence="3" type="ORF">EDD60_101410</name>
</gene>
<reference evidence="3 4" key="1">
    <citation type="submission" date="2019-03" db="EMBL/GenBank/DDBJ databases">
        <title>Genomic Encyclopedia of Type Strains, Phase IV (KMG-IV): sequencing the most valuable type-strain genomes for metagenomic binning, comparative biology and taxonomic classification.</title>
        <authorList>
            <person name="Goeker M."/>
        </authorList>
    </citation>
    <scope>NUCLEOTIDE SEQUENCE [LARGE SCALE GENOMIC DNA]</scope>
    <source>
        <strain evidence="3 4">DSM 29487</strain>
    </source>
</reference>
<name>A0A4R3Z8Y8_9FIRM</name>
<sequence>METSYRKPRKRGRYVKKIVDDYCVVDIETTGLSWQRDQIIEIGIVKVRQGHIFDQYVQLIDPHKDISHFITQLTGIDNDMVFGMPELRDIIDEVLDFIGDDIIIGHNTAFDLSFIANHFGQDIENEYMDTLQFSRKVYPHLPHHRLTDMVELLGLSNNEHRALADCIATHELYEHLKQHILQNQIPL</sequence>
<comment type="caution">
    <text evidence="3">The sequence shown here is derived from an EMBL/GenBank/DDBJ whole genome shotgun (WGS) entry which is preliminary data.</text>
</comment>
<dbReference type="PANTHER" id="PTHR30231:SF41">
    <property type="entry name" value="DNA POLYMERASE III SUBUNIT EPSILON"/>
    <property type="match status" value="1"/>
</dbReference>
<dbReference type="PANTHER" id="PTHR30231">
    <property type="entry name" value="DNA POLYMERASE III SUBUNIT EPSILON"/>
    <property type="match status" value="1"/>
</dbReference>
<keyword evidence="1" id="KW-0378">Hydrolase</keyword>
<dbReference type="NCBIfam" id="TIGR00573">
    <property type="entry name" value="dnaq"/>
    <property type="match status" value="1"/>
</dbReference>
<dbReference type="InterPro" id="IPR012337">
    <property type="entry name" value="RNaseH-like_sf"/>
</dbReference>
<keyword evidence="1" id="KW-0269">Exonuclease</keyword>
<dbReference type="GO" id="GO:0008408">
    <property type="term" value="F:3'-5' exonuclease activity"/>
    <property type="evidence" value="ECO:0007669"/>
    <property type="project" value="TreeGrafter"/>
</dbReference>
<keyword evidence="1" id="KW-0540">Nuclease</keyword>
<protein>
    <submittedName>
        <fullName evidence="3">DNA polymerase-3 subunit epsilon</fullName>
    </submittedName>
</protein>
<dbReference type="AlphaFoldDB" id="A0A4R3Z8Y8"/>
<feature type="domain" description="Exonuclease" evidence="2">
    <location>
        <begin position="21"/>
        <end position="182"/>
    </location>
</feature>
<dbReference type="EMBL" id="SMCQ01000001">
    <property type="protein sequence ID" value="TCW03103.1"/>
    <property type="molecule type" value="Genomic_DNA"/>
</dbReference>
<keyword evidence="4" id="KW-1185">Reference proteome</keyword>
<dbReference type="CDD" id="cd06127">
    <property type="entry name" value="DEDDh"/>
    <property type="match status" value="1"/>
</dbReference>